<keyword evidence="1" id="KW-0812">Transmembrane</keyword>
<proteinExistence type="predicted"/>
<keyword evidence="1" id="KW-1133">Transmembrane helix</keyword>
<name>A0A1W5VPH7_CLOPF</name>
<reference evidence="2" key="1">
    <citation type="journal article" date="2017" name="Infect. Immun.">
        <title>The Agr-like quorum sensing system is required for necrotic enteritis pathogenesis in poultry caused by Clostridium perfringens.</title>
        <authorList>
            <person name="Yu Q."/>
            <person name="Lepp D."/>
            <person name="Mehdizadeh Gohari I."/>
            <person name="Wu T."/>
            <person name="Zhou H."/>
            <person name="Yin X."/>
            <person name="Yu H."/>
            <person name="Prescott J.F."/>
            <person name="Nie S.P."/>
            <person name="Xie M.Y."/>
            <person name="Gong J."/>
        </authorList>
    </citation>
    <scope>NUCLEOTIDE SEQUENCE</scope>
    <source>
        <strain evidence="2">CP1</strain>
    </source>
</reference>
<protein>
    <submittedName>
        <fullName evidence="2">Uncharacterized protein</fullName>
    </submittedName>
</protein>
<feature type="transmembrane region" description="Helical" evidence="1">
    <location>
        <begin position="53"/>
        <end position="70"/>
    </location>
</feature>
<feature type="transmembrane region" description="Helical" evidence="1">
    <location>
        <begin position="142"/>
        <end position="161"/>
    </location>
</feature>
<accession>A0A1W5VPH7</accession>
<evidence type="ECO:0000313" key="2">
    <source>
        <dbReference type="EMBL" id="ARG47523.1"/>
    </source>
</evidence>
<organism evidence="2">
    <name type="scientific">Clostridium perfringens</name>
    <dbReference type="NCBI Taxonomy" id="1502"/>
    <lineage>
        <taxon>Bacteria</taxon>
        <taxon>Bacillati</taxon>
        <taxon>Bacillota</taxon>
        <taxon>Clostridia</taxon>
        <taxon>Eubacteriales</taxon>
        <taxon>Clostridiaceae</taxon>
        <taxon>Clostridium</taxon>
    </lineage>
</organism>
<sequence length="169" mass="19366">MNISKGIYLLSDSGGRMLKVTLFETLVRGIPEALTMMLAMYAFANKKLEKKEYLISSLILVLVVYLIRLLPINYGIHTILNIFVLIFLAFNVNKIDLIVSIKASILILMILFLCEGLNLLFIEKFFNENIDHLFENVFTKTILGIPSTIMFMVIVTYYYLIASKKGKLR</sequence>
<dbReference type="EMBL" id="KY202922">
    <property type="protein sequence ID" value="ARG47523.1"/>
    <property type="molecule type" value="Genomic_DNA"/>
</dbReference>
<feature type="transmembrane region" description="Helical" evidence="1">
    <location>
        <begin position="105"/>
        <end position="122"/>
    </location>
</feature>
<feature type="transmembrane region" description="Helical" evidence="1">
    <location>
        <begin position="76"/>
        <end position="93"/>
    </location>
</feature>
<dbReference type="AlphaFoldDB" id="A0A1W5VPH7"/>
<keyword evidence="1" id="KW-0472">Membrane</keyword>
<evidence type="ECO:0000256" key="1">
    <source>
        <dbReference type="SAM" id="Phobius"/>
    </source>
</evidence>